<gene>
    <name evidence="1" type="ORF">FWI86_03885</name>
</gene>
<dbReference type="RefSeq" id="WP_003014429.1">
    <property type="nucleotide sequence ID" value="NZ_CP010289.1"/>
</dbReference>
<organism evidence="1">
    <name type="scientific">Francisella tularensis subsp. holarctica</name>
    <dbReference type="NCBI Taxonomy" id="119857"/>
    <lineage>
        <taxon>Bacteria</taxon>
        <taxon>Pseudomonadati</taxon>
        <taxon>Pseudomonadota</taxon>
        <taxon>Gammaproteobacteria</taxon>
        <taxon>Thiotrichales</taxon>
        <taxon>Francisellaceae</taxon>
        <taxon>Francisella</taxon>
    </lineage>
</organism>
<protein>
    <submittedName>
        <fullName evidence="1">DUF4124 domain-containing protein</fullName>
    </submittedName>
</protein>
<dbReference type="AlphaFoldDB" id="A0A6B2JQQ6"/>
<dbReference type="KEGG" id="ftz:CH68_303"/>
<name>A0A6B2JQQ6_FRATU</name>
<dbReference type="EMBL" id="JAAGJP010000019">
    <property type="protein sequence ID" value="NDS68224.1"/>
    <property type="molecule type" value="Genomic_DNA"/>
</dbReference>
<proteinExistence type="predicted"/>
<sequence>MSYLKRLYLLIFIAALANTAYANEDDNIYTWRATNGTVVFSQTAPIFDQEYQRIGVYHKNQIEQKIPVEQQLTYLKHNDLYLDNENPQATTTQATNQLETVKVKIISPANGESRFVHNEKLTIILEPTLTAEDHPIFIINGILNPAHFENGIWKVNRPNPGPVTIAVRGRTKDHKIINSDDSEFYRRQVLGR</sequence>
<evidence type="ECO:0000313" key="1">
    <source>
        <dbReference type="EMBL" id="NDS68224.1"/>
    </source>
</evidence>
<reference evidence="1" key="2">
    <citation type="submission" date="2020-02" db="EMBL/GenBank/DDBJ databases">
        <title>Using affinity propagation clustering for identifying bacterial clades and subclades with whole-genome sequences of Francisella tularensis.</title>
        <authorList>
            <person name="Homeier-Bachmann T."/>
            <person name="Abdel-Glil M.Y."/>
            <person name="Hackbart A."/>
            <person name="Hotzel H."/>
            <person name="Tomaso H."/>
        </authorList>
    </citation>
    <scope>NUCLEOTIDE SEQUENCE</scope>
    <source>
        <strain evidence="1">15T0085</strain>
    </source>
</reference>
<comment type="caution">
    <text evidence="1">The sequence shown here is derived from an EMBL/GenBank/DDBJ whole genome shotgun (WGS) entry which is preliminary data.</text>
</comment>
<accession>A0A6B2JQQ6</accession>
<reference evidence="1" key="1">
    <citation type="submission" date="2019-08" db="EMBL/GenBank/DDBJ databases">
        <authorList>
            <person name="Busch A."/>
        </authorList>
    </citation>
    <scope>NUCLEOTIDE SEQUENCE</scope>
    <source>
        <strain evidence="1">15T0085</strain>
    </source>
</reference>
<dbReference type="OMA" id="PANGENR"/>